<dbReference type="Pfam" id="PF02891">
    <property type="entry name" value="zf-MIZ"/>
    <property type="match status" value="1"/>
</dbReference>
<keyword evidence="6" id="KW-0833">Ubl conjugation pathway</keyword>
<dbReference type="InterPro" id="IPR031141">
    <property type="entry name" value="SIZ1/2_SP-RING"/>
</dbReference>
<proteinExistence type="inferred from homology"/>
<feature type="domain" description="SP-RING-type" evidence="11">
    <location>
        <begin position="292"/>
        <end position="373"/>
    </location>
</feature>
<dbReference type="InterPro" id="IPR003034">
    <property type="entry name" value="SAP_dom"/>
</dbReference>
<dbReference type="EMBL" id="MU005764">
    <property type="protein sequence ID" value="KAF2715174.1"/>
    <property type="molecule type" value="Genomic_DNA"/>
</dbReference>
<dbReference type="AlphaFoldDB" id="A0A6G1KQP0"/>
<evidence type="ECO:0000256" key="1">
    <source>
        <dbReference type="ARBA" id="ARBA00004718"/>
    </source>
</evidence>
<comment type="pathway">
    <text evidence="1">Protein modification; protein sumoylation.</text>
</comment>
<evidence type="ECO:0000256" key="5">
    <source>
        <dbReference type="ARBA" id="ARBA00022771"/>
    </source>
</evidence>
<dbReference type="Pfam" id="PF02037">
    <property type="entry name" value="SAP"/>
    <property type="match status" value="1"/>
</dbReference>
<evidence type="ECO:0000313" key="14">
    <source>
        <dbReference type="Proteomes" id="UP000799428"/>
    </source>
</evidence>
<feature type="domain" description="PINIT" evidence="12">
    <location>
        <begin position="115"/>
        <end position="263"/>
    </location>
</feature>
<protein>
    <submittedName>
        <fullName evidence="13">Zf-MIZ-domain-containing protein</fullName>
    </submittedName>
</protein>
<dbReference type="UniPathway" id="UPA00886"/>
<evidence type="ECO:0000256" key="9">
    <source>
        <dbReference type="SAM" id="MobiDB-lite"/>
    </source>
</evidence>
<dbReference type="Proteomes" id="UP000799428">
    <property type="component" value="Unassembled WGS sequence"/>
</dbReference>
<keyword evidence="5 8" id="KW-0863">Zinc-finger</keyword>
<feature type="compositionally biased region" description="Polar residues" evidence="9">
    <location>
        <begin position="481"/>
        <end position="495"/>
    </location>
</feature>
<feature type="domain" description="SAP" evidence="10">
    <location>
        <begin position="18"/>
        <end position="52"/>
    </location>
</feature>
<dbReference type="Gene3D" id="2.60.120.780">
    <property type="entry name" value="PINIT domain"/>
    <property type="match status" value="1"/>
</dbReference>
<reference evidence="13" key="1">
    <citation type="journal article" date="2020" name="Stud. Mycol.">
        <title>101 Dothideomycetes genomes: a test case for predicting lifestyles and emergence of pathogens.</title>
        <authorList>
            <person name="Haridas S."/>
            <person name="Albert R."/>
            <person name="Binder M."/>
            <person name="Bloem J."/>
            <person name="Labutti K."/>
            <person name="Salamov A."/>
            <person name="Andreopoulos B."/>
            <person name="Baker S."/>
            <person name="Barry K."/>
            <person name="Bills G."/>
            <person name="Bluhm B."/>
            <person name="Cannon C."/>
            <person name="Castanera R."/>
            <person name="Culley D."/>
            <person name="Daum C."/>
            <person name="Ezra D."/>
            <person name="Gonzalez J."/>
            <person name="Henrissat B."/>
            <person name="Kuo A."/>
            <person name="Liang C."/>
            <person name="Lipzen A."/>
            <person name="Lutzoni F."/>
            <person name="Magnuson J."/>
            <person name="Mondo S."/>
            <person name="Nolan M."/>
            <person name="Ohm R."/>
            <person name="Pangilinan J."/>
            <person name="Park H.-J."/>
            <person name="Ramirez L."/>
            <person name="Alfaro M."/>
            <person name="Sun H."/>
            <person name="Tritt A."/>
            <person name="Yoshinaga Y."/>
            <person name="Zwiers L.-H."/>
            <person name="Turgeon B."/>
            <person name="Goodwin S."/>
            <person name="Spatafora J."/>
            <person name="Crous P."/>
            <person name="Grigoriev I."/>
        </authorList>
    </citation>
    <scope>NUCLEOTIDE SEQUENCE</scope>
    <source>
        <strain evidence="13">CBS 279.74</strain>
    </source>
</reference>
<accession>A0A6G1KQP0</accession>
<keyword evidence="3" id="KW-0808">Transferase</keyword>
<evidence type="ECO:0000259" key="10">
    <source>
        <dbReference type="PROSITE" id="PS50800"/>
    </source>
</evidence>
<dbReference type="OrthoDB" id="28127at2759"/>
<feature type="compositionally biased region" description="Polar residues" evidence="9">
    <location>
        <begin position="81"/>
        <end position="95"/>
    </location>
</feature>
<feature type="region of interest" description="Disordered" evidence="9">
    <location>
        <begin position="374"/>
        <end position="409"/>
    </location>
</feature>
<evidence type="ECO:0000256" key="2">
    <source>
        <dbReference type="ARBA" id="ARBA00005383"/>
    </source>
</evidence>
<dbReference type="SMART" id="SM00513">
    <property type="entry name" value="SAP"/>
    <property type="match status" value="1"/>
</dbReference>
<keyword evidence="4" id="KW-0479">Metal-binding</keyword>
<keyword evidence="7" id="KW-0862">Zinc</keyword>
<dbReference type="PANTHER" id="PTHR10782">
    <property type="entry name" value="ZINC FINGER MIZ DOMAIN-CONTAINING PROTEIN"/>
    <property type="match status" value="1"/>
</dbReference>
<dbReference type="GO" id="GO:0008270">
    <property type="term" value="F:zinc ion binding"/>
    <property type="evidence" value="ECO:0007669"/>
    <property type="project" value="UniProtKB-KW"/>
</dbReference>
<evidence type="ECO:0000256" key="7">
    <source>
        <dbReference type="ARBA" id="ARBA00022833"/>
    </source>
</evidence>
<organism evidence="13 14">
    <name type="scientific">Pleomassaria siparia CBS 279.74</name>
    <dbReference type="NCBI Taxonomy" id="1314801"/>
    <lineage>
        <taxon>Eukaryota</taxon>
        <taxon>Fungi</taxon>
        <taxon>Dikarya</taxon>
        <taxon>Ascomycota</taxon>
        <taxon>Pezizomycotina</taxon>
        <taxon>Dothideomycetes</taxon>
        <taxon>Pleosporomycetidae</taxon>
        <taxon>Pleosporales</taxon>
        <taxon>Pleomassariaceae</taxon>
        <taxon>Pleomassaria</taxon>
    </lineage>
</organism>
<dbReference type="GO" id="GO:0016925">
    <property type="term" value="P:protein sumoylation"/>
    <property type="evidence" value="ECO:0007669"/>
    <property type="project" value="UniProtKB-UniPathway"/>
</dbReference>
<sequence length="495" mass="55255">MASHTSIQGLAGTVNARLKTLVNAILKKICKEEGLQQSGNKPVLQRRILDLIDEAVRNSDTDTFQRLRHRIYNQGDAPQMGSDSPSTPVYSTAHTSPAAPTRNGFVQPFAPLAQQHQMAHRQQHLFKDSPFYDLRQILVEGIVLEASPSHRQNCTRLIALEPEVCDRFKADPTLRILLFSSIEQPLANYTRQDVAFPSQIEVRVNGEEAKANFKGLKNKPGSTRPADLTDLVRKTPHYKNTLLITYALTQKKYTLQVCMVQKHSIDDLARRIARRNVITKRSVMNEMLKKANDPDIVVGSSIMSLKDPVSTLRISIPVRSTLCTHNQCFDAESFLQLQEQAPTWQCPICNKTISFDGLAVDEYFKEILDSVPKGTDQVTVEPDGQWSNEKEESTPRNSGYGYGGSPDSEEELVEISDYRVSAIKNEAYTPQSLTHTPPLSSREASTAPRTGSKRGSEVIDLTLSDDDEPPRPAKKALPNTAPHTRTSYSNLARLH</sequence>
<feature type="region of interest" description="Disordered" evidence="9">
    <location>
        <begin position="75"/>
        <end position="97"/>
    </location>
</feature>
<dbReference type="InterPro" id="IPR038654">
    <property type="entry name" value="PINIT_sf"/>
</dbReference>
<gene>
    <name evidence="13" type="ORF">K504DRAFT_457341</name>
</gene>
<dbReference type="PROSITE" id="PS51466">
    <property type="entry name" value="PINIT"/>
    <property type="match status" value="1"/>
</dbReference>
<dbReference type="PROSITE" id="PS50800">
    <property type="entry name" value="SAP"/>
    <property type="match status" value="1"/>
</dbReference>
<dbReference type="PROSITE" id="PS51044">
    <property type="entry name" value="ZF_SP_RING"/>
    <property type="match status" value="1"/>
</dbReference>
<dbReference type="InterPro" id="IPR023321">
    <property type="entry name" value="PINIT"/>
</dbReference>
<evidence type="ECO:0000256" key="3">
    <source>
        <dbReference type="ARBA" id="ARBA00022679"/>
    </source>
</evidence>
<evidence type="ECO:0000256" key="4">
    <source>
        <dbReference type="ARBA" id="ARBA00022723"/>
    </source>
</evidence>
<evidence type="ECO:0000256" key="6">
    <source>
        <dbReference type="ARBA" id="ARBA00022786"/>
    </source>
</evidence>
<feature type="compositionally biased region" description="Polar residues" evidence="9">
    <location>
        <begin position="428"/>
        <end position="449"/>
    </location>
</feature>
<dbReference type="Gene3D" id="3.30.40.10">
    <property type="entry name" value="Zinc/RING finger domain, C3HC4 (zinc finger)"/>
    <property type="match status" value="1"/>
</dbReference>
<comment type="similarity">
    <text evidence="2">Belongs to the PIAS family.</text>
</comment>
<feature type="region of interest" description="Disordered" evidence="9">
    <location>
        <begin position="428"/>
        <end position="495"/>
    </location>
</feature>
<dbReference type="InterPro" id="IPR013083">
    <property type="entry name" value="Znf_RING/FYVE/PHD"/>
</dbReference>
<dbReference type="GO" id="GO:0000785">
    <property type="term" value="C:chromatin"/>
    <property type="evidence" value="ECO:0007669"/>
    <property type="project" value="TreeGrafter"/>
</dbReference>
<name>A0A6G1KQP0_9PLEO</name>
<evidence type="ECO:0000259" key="12">
    <source>
        <dbReference type="PROSITE" id="PS51466"/>
    </source>
</evidence>
<dbReference type="GO" id="GO:0061665">
    <property type="term" value="F:SUMO ligase activity"/>
    <property type="evidence" value="ECO:0007669"/>
    <property type="project" value="TreeGrafter"/>
</dbReference>
<evidence type="ECO:0000313" key="13">
    <source>
        <dbReference type="EMBL" id="KAF2715174.1"/>
    </source>
</evidence>
<dbReference type="PANTHER" id="PTHR10782:SF4">
    <property type="entry name" value="TONALLI, ISOFORM E"/>
    <property type="match status" value="1"/>
</dbReference>
<evidence type="ECO:0000256" key="8">
    <source>
        <dbReference type="PROSITE-ProRule" id="PRU00452"/>
    </source>
</evidence>
<dbReference type="InterPro" id="IPR004181">
    <property type="entry name" value="Znf_MIZ"/>
</dbReference>
<dbReference type="Pfam" id="PF14324">
    <property type="entry name" value="PINIT"/>
    <property type="match status" value="1"/>
</dbReference>
<keyword evidence="14" id="KW-1185">Reference proteome</keyword>
<evidence type="ECO:0000259" key="11">
    <source>
        <dbReference type="PROSITE" id="PS51044"/>
    </source>
</evidence>
<dbReference type="CDD" id="cd16792">
    <property type="entry name" value="SP-RING_Siz-like"/>
    <property type="match status" value="1"/>
</dbReference>